<evidence type="ECO:0008006" key="3">
    <source>
        <dbReference type="Google" id="ProtNLM"/>
    </source>
</evidence>
<dbReference type="Proteomes" id="UP000035929">
    <property type="component" value="Unassembled WGS sequence"/>
</dbReference>
<dbReference type="AlphaFoldDB" id="A0A0J6T0E8"/>
<proteinExistence type="predicted"/>
<reference evidence="1 2" key="1">
    <citation type="submission" date="2015-03" db="EMBL/GenBank/DDBJ databases">
        <title>Genome sequencing of Methylobacterium aquaticum DSM16371 type strain.</title>
        <authorList>
            <person name="Chaudhry V."/>
            <person name="Patil P.B."/>
        </authorList>
    </citation>
    <scope>NUCLEOTIDE SEQUENCE [LARGE SCALE GENOMIC DNA]</scope>
    <source>
        <strain evidence="1 2">DSM 16371</strain>
    </source>
</reference>
<sequence>MFSARRHRVFGATTGWWATTLRMLALALVVLVNMPASGLAEDIVFHGGRGRIELSASSDIASNGLEAREPGHVEHLHCGCHVLAILDTVVLTPILEPTRPYYARVSEVAASLAPDRLPRPPRV</sequence>
<accession>A0A0J6T0E8</accession>
<dbReference type="EMBL" id="LABX01000032">
    <property type="protein sequence ID" value="KMO39352.1"/>
    <property type="molecule type" value="Genomic_DNA"/>
</dbReference>
<dbReference type="OrthoDB" id="8000685at2"/>
<name>A0A0J6T0E8_9HYPH</name>
<dbReference type="PATRIC" id="fig|270351.6.peg.4791"/>
<comment type="caution">
    <text evidence="1">The sequence shown here is derived from an EMBL/GenBank/DDBJ whole genome shotgun (WGS) entry which is preliminary data.</text>
</comment>
<organism evidence="1 2">
    <name type="scientific">Methylobacterium aquaticum</name>
    <dbReference type="NCBI Taxonomy" id="270351"/>
    <lineage>
        <taxon>Bacteria</taxon>
        <taxon>Pseudomonadati</taxon>
        <taxon>Pseudomonadota</taxon>
        <taxon>Alphaproteobacteria</taxon>
        <taxon>Hyphomicrobiales</taxon>
        <taxon>Methylobacteriaceae</taxon>
        <taxon>Methylobacterium</taxon>
    </lineage>
</organism>
<gene>
    <name evidence="1" type="ORF">VP06_04240</name>
</gene>
<protein>
    <recommendedName>
        <fullName evidence="3">DUF2946 domain-containing protein</fullName>
    </recommendedName>
</protein>
<evidence type="ECO:0000313" key="1">
    <source>
        <dbReference type="EMBL" id="KMO39352.1"/>
    </source>
</evidence>
<evidence type="ECO:0000313" key="2">
    <source>
        <dbReference type="Proteomes" id="UP000035929"/>
    </source>
</evidence>